<organism evidence="3 4">
    <name type="scientific">Sporosarcina globispora</name>
    <name type="common">Bacillus globisporus</name>
    <dbReference type="NCBI Taxonomy" id="1459"/>
    <lineage>
        <taxon>Bacteria</taxon>
        <taxon>Bacillati</taxon>
        <taxon>Bacillota</taxon>
        <taxon>Bacilli</taxon>
        <taxon>Bacillales</taxon>
        <taxon>Caryophanaceae</taxon>
        <taxon>Sporosarcina</taxon>
    </lineage>
</organism>
<dbReference type="Pfam" id="PF00144">
    <property type="entry name" value="Beta-lactamase"/>
    <property type="match status" value="1"/>
</dbReference>
<keyword evidence="1" id="KW-0812">Transmembrane</keyword>
<comment type="caution">
    <text evidence="3">The sequence shown here is derived from an EMBL/GenBank/DDBJ whole genome shotgun (WGS) entry which is preliminary data.</text>
</comment>
<gene>
    <name evidence="3" type="ORF">AF332_14910</name>
</gene>
<dbReference type="PANTHER" id="PTHR46825">
    <property type="entry name" value="D-ALANYL-D-ALANINE-CARBOXYPEPTIDASE/ENDOPEPTIDASE AMPH"/>
    <property type="match status" value="1"/>
</dbReference>
<keyword evidence="4" id="KW-1185">Reference proteome</keyword>
<dbReference type="STRING" id="1459.AF332_14910"/>
<dbReference type="Gene3D" id="3.40.710.10">
    <property type="entry name" value="DD-peptidase/beta-lactamase superfamily"/>
    <property type="match status" value="1"/>
</dbReference>
<dbReference type="PATRIC" id="fig|1459.3.peg.3218"/>
<dbReference type="SUPFAM" id="SSF56601">
    <property type="entry name" value="beta-lactamase/transpeptidase-like"/>
    <property type="match status" value="1"/>
</dbReference>
<proteinExistence type="predicted"/>
<evidence type="ECO:0000256" key="1">
    <source>
        <dbReference type="SAM" id="Phobius"/>
    </source>
</evidence>
<accession>A0A0M0GKK1</accession>
<feature type="domain" description="Beta-lactamase-related" evidence="2">
    <location>
        <begin position="24"/>
        <end position="330"/>
    </location>
</feature>
<dbReference type="PANTHER" id="PTHR46825:SF9">
    <property type="entry name" value="BETA-LACTAMASE-RELATED DOMAIN-CONTAINING PROTEIN"/>
    <property type="match status" value="1"/>
</dbReference>
<dbReference type="InterPro" id="IPR050491">
    <property type="entry name" value="AmpC-like"/>
</dbReference>
<feature type="transmembrane region" description="Helical" evidence="1">
    <location>
        <begin position="354"/>
        <end position="378"/>
    </location>
</feature>
<protein>
    <recommendedName>
        <fullName evidence="2">Beta-lactamase-related domain-containing protein</fullName>
    </recommendedName>
</protein>
<evidence type="ECO:0000259" key="2">
    <source>
        <dbReference type="Pfam" id="PF00144"/>
    </source>
</evidence>
<name>A0A0M0GKK1_SPOGL</name>
<feature type="transmembrane region" description="Helical" evidence="1">
    <location>
        <begin position="436"/>
        <end position="461"/>
    </location>
</feature>
<reference evidence="4" key="1">
    <citation type="submission" date="2015-07" db="EMBL/GenBank/DDBJ databases">
        <title>Fjat-10036 dsm4.</title>
        <authorList>
            <person name="Liu B."/>
            <person name="Wang J."/>
            <person name="Zhu Y."/>
            <person name="Liu G."/>
            <person name="Chen Q."/>
            <person name="Chen Z."/>
            <person name="Lan J."/>
            <person name="Che J."/>
            <person name="Ge C."/>
            <person name="Shi H."/>
            <person name="Pan Z."/>
            <person name="Liu X."/>
        </authorList>
    </citation>
    <scope>NUCLEOTIDE SEQUENCE [LARGE SCALE GENOMIC DNA]</scope>
    <source>
        <strain evidence="4">DSM 4</strain>
    </source>
</reference>
<keyword evidence="1" id="KW-1133">Transmembrane helix</keyword>
<sequence length="476" mass="52440">MPVSRDLTAADDYIKPNSIDEFMVSNLKKTGLPGVSVSIIKGNKVIYTAGYGNDSEGNPITADTKMYIGSVSKSFTSLAVMQLVEQGKIQLQKPVKSYLPNFVTEDERSDKITVTQLLNQSSGLSDKSFPEMSLSQPNSLMEEMKRLSGAHLTADPGTQWNYHNPNYHILAQLVEQVSGQPFNQYIKNHILTPLNMSSTISMTFAGNESEVERGYTYAYGMPIARKALPHFVIGSGGMISTANDMTKWIAMQNGDLKSVDGTPLVSPESLRVMHTPSGPDNEYAYGWEQDVLPDGSKRIEHGGTLFTYSSDAALFPEKGYAFVVMFNSATVTGAEQQSFIDGLTSIVQNKTPELGAPIGLIVDSTLGLLTLLLMMFFTKGVRSVNKWAMKFCSRGWFIILARNVPYIFSVIIGIFFLDALGFLVGGRDITWTTVIYGWPALLIFIETLAIGSAIILISRIFRLVGIKKRNEILINR</sequence>
<feature type="transmembrane region" description="Helical" evidence="1">
    <location>
        <begin position="399"/>
        <end position="424"/>
    </location>
</feature>
<dbReference type="EMBL" id="LGUF01000007">
    <property type="protein sequence ID" value="KON90318.1"/>
    <property type="molecule type" value="Genomic_DNA"/>
</dbReference>
<evidence type="ECO:0000313" key="3">
    <source>
        <dbReference type="EMBL" id="KON90318.1"/>
    </source>
</evidence>
<dbReference type="Proteomes" id="UP000037109">
    <property type="component" value="Unassembled WGS sequence"/>
</dbReference>
<keyword evidence="1" id="KW-0472">Membrane</keyword>
<dbReference type="AlphaFoldDB" id="A0A0M0GKK1"/>
<dbReference type="InterPro" id="IPR001466">
    <property type="entry name" value="Beta-lactam-related"/>
</dbReference>
<dbReference type="InterPro" id="IPR012338">
    <property type="entry name" value="Beta-lactam/transpept-like"/>
</dbReference>
<evidence type="ECO:0000313" key="4">
    <source>
        <dbReference type="Proteomes" id="UP000037109"/>
    </source>
</evidence>